<gene>
    <name evidence="1" type="ordered locus">Celal_3717</name>
</gene>
<dbReference type="OrthoDB" id="9845417at2"/>
<proteinExistence type="predicted"/>
<sequence>MNVALKIKFLFFLLFVCISCSTYTILPEVVLHINNIKNKPLSEVEIGGYNPYDSTYASYNKSDSMGIIKIKGIKSKQAFIPFAEKPNFKNLEFNFVLKKEGYKDYSLKLYPNSADFLTDTIYMEKLIKE</sequence>
<evidence type="ECO:0000313" key="1">
    <source>
        <dbReference type="EMBL" id="ADV50972.1"/>
    </source>
</evidence>
<dbReference type="Proteomes" id="UP000008634">
    <property type="component" value="Chromosome"/>
</dbReference>
<organism evidence="1 2">
    <name type="scientific">Cellulophaga algicola (strain DSM 14237 / IC166 / ACAM 630)</name>
    <dbReference type="NCBI Taxonomy" id="688270"/>
    <lineage>
        <taxon>Bacteria</taxon>
        <taxon>Pseudomonadati</taxon>
        <taxon>Bacteroidota</taxon>
        <taxon>Flavobacteriia</taxon>
        <taxon>Flavobacteriales</taxon>
        <taxon>Flavobacteriaceae</taxon>
        <taxon>Cellulophaga</taxon>
    </lineage>
</organism>
<reference evidence="1 2" key="1">
    <citation type="journal article" date="2010" name="Stand. Genomic Sci.">
        <title>Complete genome sequence of Cellulophaga algicola type strain (IC166).</title>
        <authorList>
            <person name="Abt B."/>
            <person name="Lu M."/>
            <person name="Misra M."/>
            <person name="Han C."/>
            <person name="Nolan M."/>
            <person name="Lucas S."/>
            <person name="Hammon N."/>
            <person name="Deshpande S."/>
            <person name="Cheng J.F."/>
            <person name="Tapia R."/>
            <person name="Goodwin L."/>
            <person name="Pitluck S."/>
            <person name="Liolios K."/>
            <person name="Pagani I."/>
            <person name="Ivanova N."/>
            <person name="Mavromatis K."/>
            <person name="Ovchinikova G."/>
            <person name="Pati A."/>
            <person name="Chen A."/>
            <person name="Palaniappan K."/>
            <person name="Land M."/>
            <person name="Hauser L."/>
            <person name="Chang Y.J."/>
            <person name="Jeffries C.D."/>
            <person name="Detter J.C."/>
            <person name="Brambilla E."/>
            <person name="Rohde M."/>
            <person name="Tindall B.J."/>
            <person name="Goker M."/>
            <person name="Woyke T."/>
            <person name="Bristow J."/>
            <person name="Eisen J.A."/>
            <person name="Markowitz V."/>
            <person name="Hugenholtz P."/>
            <person name="Kyrpides N.C."/>
            <person name="Klenk H.P."/>
            <person name="Lapidus A."/>
        </authorList>
    </citation>
    <scope>NUCLEOTIDE SEQUENCE [LARGE SCALE GENOMIC DNA]</scope>
    <source>
        <strain evidence="2">DSM 14237 / IC166 / ACAM 630</strain>
    </source>
</reference>
<accession>E6XA11</accession>
<dbReference type="EMBL" id="CP002453">
    <property type="protein sequence ID" value="ADV50972.1"/>
    <property type="molecule type" value="Genomic_DNA"/>
</dbReference>
<name>E6XA11_CELAD</name>
<dbReference type="STRING" id="688270.Celal_3717"/>
<evidence type="ECO:0000313" key="2">
    <source>
        <dbReference type="Proteomes" id="UP000008634"/>
    </source>
</evidence>
<protein>
    <submittedName>
        <fullName evidence="1">Uncharacterized protein</fullName>
    </submittedName>
</protein>
<dbReference type="HOGENOM" id="CLU_1944862_0_0_10"/>
<dbReference type="AlphaFoldDB" id="E6XA11"/>
<dbReference type="KEGG" id="cao:Celal_3717"/>
<keyword evidence="2" id="KW-1185">Reference proteome</keyword>